<keyword evidence="7 13" id="KW-0808">Transferase</keyword>
<comment type="pathway">
    <text evidence="2 13">Glycolipid biosynthesis; lipid IV(A) biosynthesis; lipid IV(A) from (3R)-3-hydroxytetradecanoyl-[acyl-carrier-protein] and UDP-N-acetyl-alpha-D-glucosamine: step 6/6.</text>
</comment>
<keyword evidence="8 13" id="KW-0547">Nucleotide-binding</keyword>
<comment type="similarity">
    <text evidence="13">Belongs to the LpxK family.</text>
</comment>
<dbReference type="GO" id="GO:0009029">
    <property type="term" value="F:lipid-A 4'-kinase activity"/>
    <property type="evidence" value="ECO:0007669"/>
    <property type="project" value="UniProtKB-EC"/>
</dbReference>
<feature type="binding site" evidence="13">
    <location>
        <begin position="57"/>
        <end position="64"/>
    </location>
    <ligand>
        <name>ATP</name>
        <dbReference type="ChEBI" id="CHEBI:30616"/>
    </ligand>
</feature>
<keyword evidence="11 13" id="KW-0443">Lipid metabolism</keyword>
<dbReference type="EMBL" id="JAUSWH010000003">
    <property type="protein sequence ID" value="MDQ0454992.1"/>
    <property type="molecule type" value="Genomic_DNA"/>
</dbReference>
<evidence type="ECO:0000313" key="14">
    <source>
        <dbReference type="EMBL" id="MDQ0454992.1"/>
    </source>
</evidence>
<evidence type="ECO:0000256" key="4">
    <source>
        <dbReference type="ARBA" id="ARBA00016436"/>
    </source>
</evidence>
<protein>
    <recommendedName>
        <fullName evidence="4 13">Tetraacyldisaccharide 4'-kinase</fullName>
        <ecNumber evidence="3 13">2.7.1.130</ecNumber>
    </recommendedName>
    <alternativeName>
        <fullName evidence="12 13">Lipid A 4'-kinase</fullName>
    </alternativeName>
</protein>
<dbReference type="PANTHER" id="PTHR42724:SF1">
    <property type="entry name" value="TETRAACYLDISACCHARIDE 4'-KINASE, MITOCHONDRIAL-RELATED"/>
    <property type="match status" value="1"/>
</dbReference>
<comment type="catalytic activity">
    <reaction evidence="13">
        <text>a lipid A disaccharide + ATP = a lipid IVA + ADP + H(+)</text>
        <dbReference type="Rhea" id="RHEA:67840"/>
        <dbReference type="ChEBI" id="CHEBI:15378"/>
        <dbReference type="ChEBI" id="CHEBI:30616"/>
        <dbReference type="ChEBI" id="CHEBI:176343"/>
        <dbReference type="ChEBI" id="CHEBI:176425"/>
        <dbReference type="ChEBI" id="CHEBI:456216"/>
        <dbReference type="EC" id="2.7.1.130"/>
    </reaction>
</comment>
<dbReference type="HAMAP" id="MF_00409">
    <property type="entry name" value="LpxK"/>
    <property type="match status" value="1"/>
</dbReference>
<keyword evidence="10 13" id="KW-0067">ATP-binding</keyword>
<gene>
    <name evidence="13" type="primary">lpxK</name>
    <name evidence="14" type="ORF">QO005_001322</name>
</gene>
<evidence type="ECO:0000256" key="11">
    <source>
        <dbReference type="ARBA" id="ARBA00023098"/>
    </source>
</evidence>
<comment type="caution">
    <text evidence="14">The sequence shown here is derived from an EMBL/GenBank/DDBJ whole genome shotgun (WGS) entry which is preliminary data.</text>
</comment>
<dbReference type="PANTHER" id="PTHR42724">
    <property type="entry name" value="TETRAACYLDISACCHARIDE 4'-KINASE"/>
    <property type="match status" value="1"/>
</dbReference>
<evidence type="ECO:0000256" key="6">
    <source>
        <dbReference type="ARBA" id="ARBA00022556"/>
    </source>
</evidence>
<comment type="function">
    <text evidence="1 13">Transfers the gamma-phosphate of ATP to the 4'-position of a tetraacyldisaccharide 1-phosphate intermediate (termed DS-1-P) to form tetraacyldisaccharide 1,4'-bis-phosphate (lipid IVA).</text>
</comment>
<dbReference type="InterPro" id="IPR027417">
    <property type="entry name" value="P-loop_NTPase"/>
</dbReference>
<evidence type="ECO:0000256" key="13">
    <source>
        <dbReference type="HAMAP-Rule" id="MF_00409"/>
    </source>
</evidence>
<name>A0ABU0I9U8_9HYPH</name>
<evidence type="ECO:0000256" key="8">
    <source>
        <dbReference type="ARBA" id="ARBA00022741"/>
    </source>
</evidence>
<dbReference type="Pfam" id="PF02606">
    <property type="entry name" value="LpxK"/>
    <property type="match status" value="1"/>
</dbReference>
<keyword evidence="9 13" id="KW-0418">Kinase</keyword>
<evidence type="ECO:0000256" key="9">
    <source>
        <dbReference type="ARBA" id="ARBA00022777"/>
    </source>
</evidence>
<accession>A0ABU0I9U8</accession>
<dbReference type="EC" id="2.7.1.130" evidence="3 13"/>
<evidence type="ECO:0000256" key="2">
    <source>
        <dbReference type="ARBA" id="ARBA00004870"/>
    </source>
</evidence>
<evidence type="ECO:0000313" key="15">
    <source>
        <dbReference type="Proteomes" id="UP001235269"/>
    </source>
</evidence>
<reference evidence="14 15" key="1">
    <citation type="submission" date="2023-07" db="EMBL/GenBank/DDBJ databases">
        <title>Genomic Encyclopedia of Type Strains, Phase IV (KMG-IV): sequencing the most valuable type-strain genomes for metagenomic binning, comparative biology and taxonomic classification.</title>
        <authorList>
            <person name="Goeker M."/>
        </authorList>
    </citation>
    <scope>NUCLEOTIDE SEQUENCE [LARGE SCALE GENOMIC DNA]</scope>
    <source>
        <strain evidence="14 15">DSM 100301</strain>
    </source>
</reference>
<dbReference type="NCBIfam" id="TIGR00682">
    <property type="entry name" value="lpxK"/>
    <property type="match status" value="1"/>
</dbReference>
<evidence type="ECO:0000256" key="7">
    <source>
        <dbReference type="ARBA" id="ARBA00022679"/>
    </source>
</evidence>
<dbReference type="RefSeq" id="WP_307157196.1">
    <property type="nucleotide sequence ID" value="NZ_JAUSWH010000003.1"/>
</dbReference>
<keyword evidence="5 13" id="KW-0444">Lipid biosynthesis</keyword>
<evidence type="ECO:0000256" key="3">
    <source>
        <dbReference type="ARBA" id="ARBA00012071"/>
    </source>
</evidence>
<dbReference type="SUPFAM" id="SSF52540">
    <property type="entry name" value="P-loop containing nucleoside triphosphate hydrolases"/>
    <property type="match status" value="1"/>
</dbReference>
<organism evidence="14 15">
    <name type="scientific">Rhizobium paknamense</name>
    <dbReference type="NCBI Taxonomy" id="1206817"/>
    <lineage>
        <taxon>Bacteria</taxon>
        <taxon>Pseudomonadati</taxon>
        <taxon>Pseudomonadota</taxon>
        <taxon>Alphaproteobacteria</taxon>
        <taxon>Hyphomicrobiales</taxon>
        <taxon>Rhizobiaceae</taxon>
        <taxon>Rhizobium/Agrobacterium group</taxon>
        <taxon>Rhizobium</taxon>
    </lineage>
</organism>
<evidence type="ECO:0000256" key="1">
    <source>
        <dbReference type="ARBA" id="ARBA00002274"/>
    </source>
</evidence>
<dbReference type="InterPro" id="IPR003758">
    <property type="entry name" value="LpxK"/>
</dbReference>
<sequence length="347" mass="37563">MRKQKLDAPSFWWRKPDWRAFALLPLSLLYGHIAGRRMARAKRQSADLPVICVGNFTLGGAGKTPTALALAKAAKAMGLRPGFLSRGYGGRLKTTTLVYQTRHTAAEVGDEPLLLAREAMTVISPHRTEGAAELARQGVDLIIMDDGFQSARLTLDFALVVVDRRRGTGNDLVFPAGPLRAPLPKQIAAMDAMLLVGEPTAGTDGSESVVRLVARAGKPVLTARLHPVTGSLSGERVLAYCGIADPTKFHRTLEELQADLVVTRAFGDHQPLSPDEIEGLLATADEQDLQLVTTAKDAVRLKGGKGRTAELAARSKVVEIEMRFDDPDMPRHVIEQALANFRARVAK</sequence>
<proteinExistence type="inferred from homology"/>
<dbReference type="Proteomes" id="UP001235269">
    <property type="component" value="Unassembled WGS sequence"/>
</dbReference>
<evidence type="ECO:0000256" key="5">
    <source>
        <dbReference type="ARBA" id="ARBA00022516"/>
    </source>
</evidence>
<evidence type="ECO:0000256" key="12">
    <source>
        <dbReference type="ARBA" id="ARBA00029757"/>
    </source>
</evidence>
<keyword evidence="15" id="KW-1185">Reference proteome</keyword>
<evidence type="ECO:0000256" key="10">
    <source>
        <dbReference type="ARBA" id="ARBA00022840"/>
    </source>
</evidence>
<keyword evidence="6 13" id="KW-0441">Lipid A biosynthesis</keyword>